<proteinExistence type="predicted"/>
<keyword evidence="3" id="KW-1185">Reference proteome</keyword>
<evidence type="ECO:0000313" key="2">
    <source>
        <dbReference type="EMBL" id="GBP63841.1"/>
    </source>
</evidence>
<evidence type="ECO:0000313" key="3">
    <source>
        <dbReference type="Proteomes" id="UP000299102"/>
    </source>
</evidence>
<organism evidence="2 3">
    <name type="scientific">Eumeta variegata</name>
    <name type="common">Bagworm moth</name>
    <name type="synonym">Eumeta japonica</name>
    <dbReference type="NCBI Taxonomy" id="151549"/>
    <lineage>
        <taxon>Eukaryota</taxon>
        <taxon>Metazoa</taxon>
        <taxon>Ecdysozoa</taxon>
        <taxon>Arthropoda</taxon>
        <taxon>Hexapoda</taxon>
        <taxon>Insecta</taxon>
        <taxon>Pterygota</taxon>
        <taxon>Neoptera</taxon>
        <taxon>Endopterygota</taxon>
        <taxon>Lepidoptera</taxon>
        <taxon>Glossata</taxon>
        <taxon>Ditrysia</taxon>
        <taxon>Tineoidea</taxon>
        <taxon>Psychidae</taxon>
        <taxon>Oiketicinae</taxon>
        <taxon>Eumeta</taxon>
    </lineage>
</organism>
<protein>
    <submittedName>
        <fullName evidence="2">Uncharacterized protein</fullName>
    </submittedName>
</protein>
<accession>A0A4C1XJ94</accession>
<sequence>MIGRRRSRSNLPKRTSLPTAAAARMTSHPRRCVRTYSPHLRRNLDGRRPLVPQHHVIIYSVGPFCVLKSMFYRNEREIDDVSSDGFFILWSSRAVTDAAAARKWAGSTGAIPRCYKIRT</sequence>
<dbReference type="AlphaFoldDB" id="A0A4C1XJ94"/>
<name>A0A4C1XJ94_EUMVA</name>
<gene>
    <name evidence="2" type="ORF">EVAR_48100_1</name>
</gene>
<reference evidence="2 3" key="1">
    <citation type="journal article" date="2019" name="Commun. Biol.">
        <title>The bagworm genome reveals a unique fibroin gene that provides high tensile strength.</title>
        <authorList>
            <person name="Kono N."/>
            <person name="Nakamura H."/>
            <person name="Ohtoshi R."/>
            <person name="Tomita M."/>
            <person name="Numata K."/>
            <person name="Arakawa K."/>
        </authorList>
    </citation>
    <scope>NUCLEOTIDE SEQUENCE [LARGE SCALE GENOMIC DNA]</scope>
</reference>
<comment type="caution">
    <text evidence="2">The sequence shown here is derived from an EMBL/GenBank/DDBJ whole genome shotgun (WGS) entry which is preliminary data.</text>
</comment>
<feature type="compositionally biased region" description="Polar residues" evidence="1">
    <location>
        <begin position="9"/>
        <end position="18"/>
    </location>
</feature>
<dbReference type="EMBL" id="BGZK01000881">
    <property type="protein sequence ID" value="GBP63841.1"/>
    <property type="molecule type" value="Genomic_DNA"/>
</dbReference>
<evidence type="ECO:0000256" key="1">
    <source>
        <dbReference type="SAM" id="MobiDB-lite"/>
    </source>
</evidence>
<dbReference type="Proteomes" id="UP000299102">
    <property type="component" value="Unassembled WGS sequence"/>
</dbReference>
<feature type="region of interest" description="Disordered" evidence="1">
    <location>
        <begin position="1"/>
        <end position="30"/>
    </location>
</feature>